<comment type="caution">
    <text evidence="2">The sequence shown here is derived from an EMBL/GenBank/DDBJ whole genome shotgun (WGS) entry which is preliminary data.</text>
</comment>
<feature type="region of interest" description="Disordered" evidence="1">
    <location>
        <begin position="1"/>
        <end position="22"/>
    </location>
</feature>
<dbReference type="AlphaFoldDB" id="A0ABD1YG38"/>
<evidence type="ECO:0000313" key="3">
    <source>
        <dbReference type="Proteomes" id="UP001605036"/>
    </source>
</evidence>
<accession>A0ABD1YG38</accession>
<feature type="compositionally biased region" description="Basic and acidic residues" evidence="1">
    <location>
        <begin position="7"/>
        <end position="18"/>
    </location>
</feature>
<feature type="non-terminal residue" evidence="2">
    <location>
        <position position="56"/>
    </location>
</feature>
<evidence type="ECO:0000313" key="2">
    <source>
        <dbReference type="EMBL" id="KAL2624499.1"/>
    </source>
</evidence>
<sequence length="56" mass="6557">MVHQLRLRQDQLRTRDTQSWEQTQGGADLVMIRHFLESNTTTSPRSAIAPTDKRFM</sequence>
<name>A0ABD1YG38_9MARC</name>
<protein>
    <submittedName>
        <fullName evidence="2">Uncharacterized protein</fullName>
    </submittedName>
</protein>
<proteinExistence type="predicted"/>
<evidence type="ECO:0000256" key="1">
    <source>
        <dbReference type="SAM" id="MobiDB-lite"/>
    </source>
</evidence>
<organism evidence="2 3">
    <name type="scientific">Riccia fluitans</name>
    <dbReference type="NCBI Taxonomy" id="41844"/>
    <lineage>
        <taxon>Eukaryota</taxon>
        <taxon>Viridiplantae</taxon>
        <taxon>Streptophyta</taxon>
        <taxon>Embryophyta</taxon>
        <taxon>Marchantiophyta</taxon>
        <taxon>Marchantiopsida</taxon>
        <taxon>Marchantiidae</taxon>
        <taxon>Marchantiales</taxon>
        <taxon>Ricciaceae</taxon>
        <taxon>Riccia</taxon>
    </lineage>
</organism>
<dbReference type="Proteomes" id="UP001605036">
    <property type="component" value="Unassembled WGS sequence"/>
</dbReference>
<gene>
    <name evidence="2" type="ORF">R1flu_008744</name>
</gene>
<keyword evidence="3" id="KW-1185">Reference proteome</keyword>
<dbReference type="EMBL" id="JBHFFA010000005">
    <property type="protein sequence ID" value="KAL2624499.1"/>
    <property type="molecule type" value="Genomic_DNA"/>
</dbReference>
<reference evidence="2 3" key="1">
    <citation type="submission" date="2024-09" db="EMBL/GenBank/DDBJ databases">
        <title>Chromosome-scale assembly of Riccia fluitans.</title>
        <authorList>
            <person name="Paukszto L."/>
            <person name="Sawicki J."/>
            <person name="Karawczyk K."/>
            <person name="Piernik-Szablinska J."/>
            <person name="Szczecinska M."/>
            <person name="Mazdziarz M."/>
        </authorList>
    </citation>
    <scope>NUCLEOTIDE SEQUENCE [LARGE SCALE GENOMIC DNA]</scope>
    <source>
        <strain evidence="2">Rf_01</strain>
        <tissue evidence="2">Aerial parts of the thallus</tissue>
    </source>
</reference>